<dbReference type="PANTHER" id="PTHR43798">
    <property type="entry name" value="MONOACYLGLYCEROL LIPASE"/>
    <property type="match status" value="1"/>
</dbReference>
<protein>
    <submittedName>
        <fullName evidence="2">Alpha/beta hydrolase family protein</fullName>
    </submittedName>
</protein>
<sequence>MLESVDPVNNTHDSLFAMNGAALIRAAGLVCLGAASTATAAAAQARVEPLADCFFAAPETTPPLTQECGYVVVPENPDRADSPEIKLGFLRLSARTDDPQAPLFMLSGGPGNTFIKPESLLLFGDGFLGPVLDERDVVFLDQRGTANAVPVLDCPGIYGLPWTAHERGLDEAGALELGREALAGCVAEARAAGIDLAQYNSVRIAADVDAARAALGYDRIVYYGASYGAQLGQHFMRDFPDSLQAVVLDGANSLSRKSWVQERVRDVDVATDKLAALCAADAKCAQAYDIPALIGQAMALFDNGPIRTTYQDPADPGIRLDLTLTAADLANTIFGFQTGQIGIRSLPAVLTAILADGRTSAAEILGQQKGTAIVASRGATKGESAILMHMAVVCSDDPVNSADDMIVDPDASAYARAYGAAVLEEYIEFCRAVDVPPLPDDTDVDVTTDVPTLILAGDLDARTPVIRSELVAATLPRATIVEFPEGTHVQLGEINQCAGQILRAFLADPAAAPDTGCIADMPRRGFVLPDGTISVQ</sequence>
<name>A0A4R2KEV4_9RHOB</name>
<dbReference type="Pfam" id="PF00561">
    <property type="entry name" value="Abhydrolase_1"/>
    <property type="match status" value="1"/>
</dbReference>
<dbReference type="InterPro" id="IPR050266">
    <property type="entry name" value="AB_hydrolase_sf"/>
</dbReference>
<dbReference type="Proteomes" id="UP000295142">
    <property type="component" value="Unassembled WGS sequence"/>
</dbReference>
<accession>A0A4R2KEV4</accession>
<dbReference type="AlphaFoldDB" id="A0A4R2KEV4"/>
<dbReference type="InterPro" id="IPR029058">
    <property type="entry name" value="AB_hydrolase_fold"/>
</dbReference>
<evidence type="ECO:0000259" key="1">
    <source>
        <dbReference type="Pfam" id="PF00561"/>
    </source>
</evidence>
<dbReference type="GO" id="GO:0016787">
    <property type="term" value="F:hydrolase activity"/>
    <property type="evidence" value="ECO:0007669"/>
    <property type="project" value="UniProtKB-KW"/>
</dbReference>
<evidence type="ECO:0000313" key="3">
    <source>
        <dbReference type="Proteomes" id="UP000295142"/>
    </source>
</evidence>
<dbReference type="SUPFAM" id="SSF53474">
    <property type="entry name" value="alpha/beta-Hydrolases"/>
    <property type="match status" value="1"/>
</dbReference>
<dbReference type="EMBL" id="SLWW01000006">
    <property type="protein sequence ID" value="TCO71564.1"/>
    <property type="molecule type" value="Genomic_DNA"/>
</dbReference>
<dbReference type="InterPro" id="IPR000073">
    <property type="entry name" value="AB_hydrolase_1"/>
</dbReference>
<reference evidence="2 3" key="1">
    <citation type="submission" date="2019-03" db="EMBL/GenBank/DDBJ databases">
        <title>Genomic Encyclopedia of Type Strains, Phase IV (KMG-IV): sequencing the most valuable type-strain genomes for metagenomic binning, comparative biology and taxonomic classification.</title>
        <authorList>
            <person name="Goeker M."/>
        </authorList>
    </citation>
    <scope>NUCLEOTIDE SEQUENCE [LARGE SCALE GENOMIC DNA]</scope>
    <source>
        <strain evidence="2 3">DSM 4868</strain>
    </source>
</reference>
<evidence type="ECO:0000313" key="2">
    <source>
        <dbReference type="EMBL" id="TCO71564.1"/>
    </source>
</evidence>
<dbReference type="GO" id="GO:0016020">
    <property type="term" value="C:membrane"/>
    <property type="evidence" value="ECO:0007669"/>
    <property type="project" value="TreeGrafter"/>
</dbReference>
<keyword evidence="2" id="KW-0378">Hydrolase</keyword>
<dbReference type="PANTHER" id="PTHR43798:SF27">
    <property type="entry name" value="HYDROLASE ALPHA_BETA HYDROLASE FOLD FAMILY"/>
    <property type="match status" value="1"/>
</dbReference>
<proteinExistence type="predicted"/>
<organism evidence="2 3">
    <name type="scientific">Rhodovulum euryhalinum</name>
    <dbReference type="NCBI Taxonomy" id="35805"/>
    <lineage>
        <taxon>Bacteria</taxon>
        <taxon>Pseudomonadati</taxon>
        <taxon>Pseudomonadota</taxon>
        <taxon>Alphaproteobacteria</taxon>
        <taxon>Rhodobacterales</taxon>
        <taxon>Paracoccaceae</taxon>
        <taxon>Rhodovulum</taxon>
    </lineage>
</organism>
<dbReference type="Gene3D" id="3.40.50.1820">
    <property type="entry name" value="alpha/beta hydrolase"/>
    <property type="match status" value="1"/>
</dbReference>
<feature type="domain" description="AB hydrolase-1" evidence="1">
    <location>
        <begin position="102"/>
        <end position="489"/>
    </location>
</feature>
<comment type="caution">
    <text evidence="2">The sequence shown here is derived from an EMBL/GenBank/DDBJ whole genome shotgun (WGS) entry which is preliminary data.</text>
</comment>
<gene>
    <name evidence="2" type="ORF">EV655_10656</name>
</gene>
<keyword evidence="3" id="KW-1185">Reference proteome</keyword>